<sequence>MTNDATAACWRSQPRRMQRDRMADAQCSMLNAHERAPKCQENMAADRVESKYRSRAAQDTQDWLSRLPSASSFASSPSSFFHHEHNDHTKIGHRNATEPKTNNIVQRPRQQKPAVQRAGRRAGGSHSLTPFELGALPI</sequence>
<evidence type="ECO:0000313" key="2">
    <source>
        <dbReference type="EMBL" id="EJK47658.1"/>
    </source>
</evidence>
<protein>
    <submittedName>
        <fullName evidence="2">Uncharacterized protein</fullName>
    </submittedName>
</protein>
<evidence type="ECO:0000313" key="3">
    <source>
        <dbReference type="Proteomes" id="UP000266841"/>
    </source>
</evidence>
<dbReference type="EMBL" id="AGNL01046750">
    <property type="protein sequence ID" value="EJK47658.1"/>
    <property type="molecule type" value="Genomic_DNA"/>
</dbReference>
<dbReference type="AlphaFoldDB" id="K0R3V6"/>
<organism evidence="2 3">
    <name type="scientific">Thalassiosira oceanica</name>
    <name type="common">Marine diatom</name>
    <dbReference type="NCBI Taxonomy" id="159749"/>
    <lineage>
        <taxon>Eukaryota</taxon>
        <taxon>Sar</taxon>
        <taxon>Stramenopiles</taxon>
        <taxon>Ochrophyta</taxon>
        <taxon>Bacillariophyta</taxon>
        <taxon>Coscinodiscophyceae</taxon>
        <taxon>Thalassiosirophycidae</taxon>
        <taxon>Thalassiosirales</taxon>
        <taxon>Thalassiosiraceae</taxon>
        <taxon>Thalassiosira</taxon>
    </lineage>
</organism>
<reference evidence="2 3" key="1">
    <citation type="journal article" date="2012" name="Genome Biol.">
        <title>Genome and low-iron response of an oceanic diatom adapted to chronic iron limitation.</title>
        <authorList>
            <person name="Lommer M."/>
            <person name="Specht M."/>
            <person name="Roy A.S."/>
            <person name="Kraemer L."/>
            <person name="Andreson R."/>
            <person name="Gutowska M.A."/>
            <person name="Wolf J."/>
            <person name="Bergner S.V."/>
            <person name="Schilhabel M.B."/>
            <person name="Klostermeier U.C."/>
            <person name="Beiko R.G."/>
            <person name="Rosenstiel P."/>
            <person name="Hippler M."/>
            <person name="Laroche J."/>
        </authorList>
    </citation>
    <scope>NUCLEOTIDE SEQUENCE [LARGE SCALE GENOMIC DNA]</scope>
    <source>
        <strain evidence="2 3">CCMP1005</strain>
    </source>
</reference>
<feature type="compositionally biased region" description="Basic and acidic residues" evidence="1">
    <location>
        <begin position="81"/>
        <end position="90"/>
    </location>
</feature>
<proteinExistence type="predicted"/>
<feature type="region of interest" description="Disordered" evidence="1">
    <location>
        <begin position="1"/>
        <end position="22"/>
    </location>
</feature>
<keyword evidence="3" id="KW-1185">Reference proteome</keyword>
<dbReference type="Proteomes" id="UP000266841">
    <property type="component" value="Unassembled WGS sequence"/>
</dbReference>
<accession>K0R3V6</accession>
<feature type="region of interest" description="Disordered" evidence="1">
    <location>
        <begin position="74"/>
        <end position="138"/>
    </location>
</feature>
<comment type="caution">
    <text evidence="2">The sequence shown here is derived from an EMBL/GenBank/DDBJ whole genome shotgun (WGS) entry which is preliminary data.</text>
</comment>
<name>K0R3V6_THAOC</name>
<evidence type="ECO:0000256" key="1">
    <source>
        <dbReference type="SAM" id="MobiDB-lite"/>
    </source>
</evidence>
<gene>
    <name evidence="2" type="ORF">THAOC_33605</name>
</gene>